<dbReference type="AlphaFoldDB" id="A0A7X6JW73"/>
<dbReference type="PANTHER" id="PTHR23514:SF13">
    <property type="entry name" value="INNER MEMBRANE PROTEIN YBJJ"/>
    <property type="match status" value="1"/>
</dbReference>
<dbReference type="GO" id="GO:0016020">
    <property type="term" value="C:membrane"/>
    <property type="evidence" value="ECO:0007669"/>
    <property type="project" value="UniProtKB-SubCell"/>
</dbReference>
<evidence type="ECO:0000256" key="4">
    <source>
        <dbReference type="ARBA" id="ARBA00023136"/>
    </source>
</evidence>
<organism evidence="7 8">
    <name type="scientific">Roseicyclus persicicus</name>
    <dbReference type="NCBI Taxonomy" id="2650661"/>
    <lineage>
        <taxon>Bacteria</taxon>
        <taxon>Pseudomonadati</taxon>
        <taxon>Pseudomonadota</taxon>
        <taxon>Alphaproteobacteria</taxon>
        <taxon>Rhodobacterales</taxon>
        <taxon>Roseobacteraceae</taxon>
        <taxon>Roseicyclus</taxon>
    </lineage>
</organism>
<comment type="subcellular location">
    <subcellularLocation>
        <location evidence="1">Membrane</location>
        <topology evidence="1">Multi-pass membrane protein</topology>
    </subcellularLocation>
</comment>
<evidence type="ECO:0000256" key="1">
    <source>
        <dbReference type="ARBA" id="ARBA00004141"/>
    </source>
</evidence>
<feature type="domain" description="Major facilitator superfamily (MFS) profile" evidence="6">
    <location>
        <begin position="201"/>
        <end position="382"/>
    </location>
</feature>
<gene>
    <name evidence="7" type="ORF">HCU73_05575</name>
</gene>
<evidence type="ECO:0000256" key="2">
    <source>
        <dbReference type="ARBA" id="ARBA00022692"/>
    </source>
</evidence>
<feature type="transmembrane region" description="Helical" evidence="5">
    <location>
        <begin position="12"/>
        <end position="31"/>
    </location>
</feature>
<dbReference type="SUPFAM" id="SSF103473">
    <property type="entry name" value="MFS general substrate transporter"/>
    <property type="match status" value="1"/>
</dbReference>
<dbReference type="Proteomes" id="UP000526408">
    <property type="component" value="Unassembled WGS sequence"/>
</dbReference>
<feature type="transmembrane region" description="Helical" evidence="5">
    <location>
        <begin position="136"/>
        <end position="154"/>
    </location>
</feature>
<dbReference type="GO" id="GO:0022857">
    <property type="term" value="F:transmembrane transporter activity"/>
    <property type="evidence" value="ECO:0007669"/>
    <property type="project" value="InterPro"/>
</dbReference>
<dbReference type="InterPro" id="IPR011701">
    <property type="entry name" value="MFS"/>
</dbReference>
<dbReference type="PANTHER" id="PTHR23514">
    <property type="entry name" value="BYPASS OF STOP CODON PROTEIN 6"/>
    <property type="match status" value="1"/>
</dbReference>
<keyword evidence="4 5" id="KW-0472">Membrane</keyword>
<dbReference type="PROSITE" id="PS50850">
    <property type="entry name" value="MFS"/>
    <property type="match status" value="1"/>
</dbReference>
<dbReference type="InterPro" id="IPR051788">
    <property type="entry name" value="MFS_Transporter"/>
</dbReference>
<protein>
    <submittedName>
        <fullName evidence="7">MFS transporter</fullName>
    </submittedName>
</protein>
<dbReference type="InterPro" id="IPR020846">
    <property type="entry name" value="MFS_dom"/>
</dbReference>
<evidence type="ECO:0000256" key="5">
    <source>
        <dbReference type="SAM" id="Phobius"/>
    </source>
</evidence>
<dbReference type="RefSeq" id="WP_168622451.1">
    <property type="nucleotide sequence ID" value="NZ_JAAZQQ010000002.1"/>
</dbReference>
<keyword evidence="8" id="KW-1185">Reference proteome</keyword>
<dbReference type="EMBL" id="JAAZQQ010000002">
    <property type="protein sequence ID" value="NKX44052.1"/>
    <property type="molecule type" value="Genomic_DNA"/>
</dbReference>
<evidence type="ECO:0000313" key="7">
    <source>
        <dbReference type="EMBL" id="NKX44052.1"/>
    </source>
</evidence>
<feature type="transmembrane region" description="Helical" evidence="5">
    <location>
        <begin position="160"/>
        <end position="177"/>
    </location>
</feature>
<dbReference type="InterPro" id="IPR036259">
    <property type="entry name" value="MFS_trans_sf"/>
</dbReference>
<feature type="transmembrane region" description="Helical" evidence="5">
    <location>
        <begin position="268"/>
        <end position="286"/>
    </location>
</feature>
<feature type="transmembrane region" description="Helical" evidence="5">
    <location>
        <begin position="326"/>
        <end position="346"/>
    </location>
</feature>
<feature type="transmembrane region" description="Helical" evidence="5">
    <location>
        <begin position="198"/>
        <end position="215"/>
    </location>
</feature>
<dbReference type="Pfam" id="PF07690">
    <property type="entry name" value="MFS_1"/>
    <property type="match status" value="1"/>
</dbReference>
<feature type="transmembrane region" description="Helical" evidence="5">
    <location>
        <begin position="70"/>
        <end position="89"/>
    </location>
</feature>
<name>A0A7X6JW73_9RHOB</name>
<evidence type="ECO:0000256" key="3">
    <source>
        <dbReference type="ARBA" id="ARBA00022989"/>
    </source>
</evidence>
<comment type="caution">
    <text evidence="7">The sequence shown here is derived from an EMBL/GenBank/DDBJ whole genome shotgun (WGS) entry which is preliminary data.</text>
</comment>
<keyword evidence="2 5" id="KW-0812">Transmembrane</keyword>
<proteinExistence type="predicted"/>
<sequence length="382" mass="39004">MRLLADLRLSRAPAAAFAGVGLFWGSFAAMLPDLKARLAVDDATLGLVLLASSSGALLSMWLAPRVDAALPRLGLTVAGLAMAAAVLPFGLAASLLPFVLGMLAIGMTTGMYDILANARVSRLEARHALSLMNLNHGLYSLSYAGAAFATGLAREAGLGPWPWFAVVGAGILITAGLTRAGDAPDGTEAPTQESRGRITPYVWCAGLVTLIGFFAENATEGWSALHIERTLGGGAAEGALGPAMLGLTMALGRLAGHLVTFRGTEPTVLRWAALLAASGLMAAAAAPTPAVAYLGFACLGLGVSVVGPMALALAGQTARPEARTLAVSRAAMIGYLGFFVGPPAMGFLSDAFGLRAAFGIGAAMILMIPLILLPRMRRLAPA</sequence>
<feature type="transmembrane region" description="Helical" evidence="5">
    <location>
        <begin position="95"/>
        <end position="115"/>
    </location>
</feature>
<evidence type="ECO:0000259" key="6">
    <source>
        <dbReference type="PROSITE" id="PS50850"/>
    </source>
</evidence>
<feature type="transmembrane region" description="Helical" evidence="5">
    <location>
        <begin position="43"/>
        <end position="63"/>
    </location>
</feature>
<keyword evidence="3 5" id="KW-1133">Transmembrane helix</keyword>
<reference evidence="7 8" key="1">
    <citation type="submission" date="2020-04" db="EMBL/GenBank/DDBJ databases">
        <authorList>
            <person name="Yoon J."/>
        </authorList>
    </citation>
    <scope>NUCLEOTIDE SEQUENCE [LARGE SCALE GENOMIC DNA]</scope>
    <source>
        <strain evidence="7 8">KMU-115</strain>
    </source>
</reference>
<evidence type="ECO:0000313" key="8">
    <source>
        <dbReference type="Proteomes" id="UP000526408"/>
    </source>
</evidence>
<feature type="transmembrane region" description="Helical" evidence="5">
    <location>
        <begin position="352"/>
        <end position="373"/>
    </location>
</feature>
<feature type="transmembrane region" description="Helical" evidence="5">
    <location>
        <begin position="292"/>
        <end position="314"/>
    </location>
</feature>
<feature type="transmembrane region" description="Helical" evidence="5">
    <location>
        <begin position="235"/>
        <end position="256"/>
    </location>
</feature>
<accession>A0A7X6JW73</accession>
<dbReference type="Gene3D" id="1.20.1250.20">
    <property type="entry name" value="MFS general substrate transporter like domains"/>
    <property type="match status" value="2"/>
</dbReference>